<dbReference type="GO" id="GO:0006790">
    <property type="term" value="P:sulfur compound metabolic process"/>
    <property type="evidence" value="ECO:0007669"/>
    <property type="project" value="TreeGrafter"/>
</dbReference>
<evidence type="ECO:0000259" key="1">
    <source>
        <dbReference type="Pfam" id="PF00685"/>
    </source>
</evidence>
<sequence>VFRSIPSMSACREYYDCDWRSSQRRASRYCRSATTRIIKSIRLRLSWIRQLLQEDSQKLLKVVYLLRDPRATLASTTALRWQTNTSSVCGDLMQDLIDFPQLAREFPNQFVLLRYEELCRDPQGEFQELYQFLQDDPSAPFPKTWEDYLTNHNTQPWWMKVLGPIFGSEFSTRRNSLVEAEAWRLEVDEDTWRQVEDHCHKVIQLSGYNIFHSVNQLRDLKVPQLNFTTKELYTIRNGLKT</sequence>
<dbReference type="EMBL" id="CAXKWB010010923">
    <property type="protein sequence ID" value="CAL4099601.1"/>
    <property type="molecule type" value="Genomic_DNA"/>
</dbReference>
<feature type="domain" description="Sulfotransferase" evidence="1">
    <location>
        <begin position="54"/>
        <end position="205"/>
    </location>
</feature>
<evidence type="ECO:0000313" key="2">
    <source>
        <dbReference type="EMBL" id="CAL4099601.1"/>
    </source>
</evidence>
<dbReference type="InterPro" id="IPR051135">
    <property type="entry name" value="Gal/GlcNAc/GalNAc_ST"/>
</dbReference>
<dbReference type="SUPFAM" id="SSF52540">
    <property type="entry name" value="P-loop containing nucleoside triphosphate hydrolases"/>
    <property type="match status" value="1"/>
</dbReference>
<dbReference type="GO" id="GO:0001517">
    <property type="term" value="F:N-acetylglucosamine 6-O-sulfotransferase activity"/>
    <property type="evidence" value="ECO:0007669"/>
    <property type="project" value="TreeGrafter"/>
</dbReference>
<dbReference type="AlphaFoldDB" id="A0AAV2QUL5"/>
<dbReference type="PANTHER" id="PTHR10704:SF44">
    <property type="entry name" value="LD35051P-RELATED"/>
    <property type="match status" value="1"/>
</dbReference>
<comment type="caution">
    <text evidence="2">The sequence shown here is derived from an EMBL/GenBank/DDBJ whole genome shotgun (WGS) entry which is preliminary data.</text>
</comment>
<dbReference type="GO" id="GO:0006044">
    <property type="term" value="P:N-acetylglucosamine metabolic process"/>
    <property type="evidence" value="ECO:0007669"/>
    <property type="project" value="TreeGrafter"/>
</dbReference>
<dbReference type="Proteomes" id="UP001497623">
    <property type="component" value="Unassembled WGS sequence"/>
</dbReference>
<keyword evidence="3" id="KW-1185">Reference proteome</keyword>
<name>A0AAV2QUL5_MEGNR</name>
<dbReference type="PANTHER" id="PTHR10704">
    <property type="entry name" value="CARBOHYDRATE SULFOTRANSFERASE"/>
    <property type="match status" value="1"/>
</dbReference>
<evidence type="ECO:0000313" key="3">
    <source>
        <dbReference type="Proteomes" id="UP001497623"/>
    </source>
</evidence>
<dbReference type="InterPro" id="IPR027417">
    <property type="entry name" value="P-loop_NTPase"/>
</dbReference>
<gene>
    <name evidence="2" type="ORF">MNOR_LOCUS16538</name>
</gene>
<organism evidence="2 3">
    <name type="scientific">Meganyctiphanes norvegica</name>
    <name type="common">Northern krill</name>
    <name type="synonym">Thysanopoda norvegica</name>
    <dbReference type="NCBI Taxonomy" id="48144"/>
    <lineage>
        <taxon>Eukaryota</taxon>
        <taxon>Metazoa</taxon>
        <taxon>Ecdysozoa</taxon>
        <taxon>Arthropoda</taxon>
        <taxon>Crustacea</taxon>
        <taxon>Multicrustacea</taxon>
        <taxon>Malacostraca</taxon>
        <taxon>Eumalacostraca</taxon>
        <taxon>Eucarida</taxon>
        <taxon>Euphausiacea</taxon>
        <taxon>Euphausiidae</taxon>
        <taxon>Meganyctiphanes</taxon>
    </lineage>
</organism>
<dbReference type="Pfam" id="PF00685">
    <property type="entry name" value="Sulfotransfer_1"/>
    <property type="match status" value="1"/>
</dbReference>
<accession>A0AAV2QUL5</accession>
<protein>
    <recommendedName>
        <fullName evidence="1">Sulfotransferase domain-containing protein</fullName>
    </recommendedName>
</protein>
<dbReference type="Gene3D" id="3.40.50.300">
    <property type="entry name" value="P-loop containing nucleotide triphosphate hydrolases"/>
    <property type="match status" value="1"/>
</dbReference>
<dbReference type="InterPro" id="IPR000863">
    <property type="entry name" value="Sulfotransferase_dom"/>
</dbReference>
<reference evidence="2 3" key="1">
    <citation type="submission" date="2024-05" db="EMBL/GenBank/DDBJ databases">
        <authorList>
            <person name="Wallberg A."/>
        </authorList>
    </citation>
    <scope>NUCLEOTIDE SEQUENCE [LARGE SCALE GENOMIC DNA]</scope>
</reference>
<feature type="non-terminal residue" evidence="2">
    <location>
        <position position="1"/>
    </location>
</feature>
<proteinExistence type="predicted"/>